<comment type="caution">
    <text evidence="1">The sequence shown here is derived from an EMBL/GenBank/DDBJ whole genome shotgun (WGS) entry which is preliminary data.</text>
</comment>
<evidence type="ECO:0000313" key="2">
    <source>
        <dbReference type="Proteomes" id="UP001497535"/>
    </source>
</evidence>
<dbReference type="EMBL" id="CAVMJV010000040">
    <property type="protein sequence ID" value="CAK5080079.1"/>
    <property type="molecule type" value="Genomic_DNA"/>
</dbReference>
<reference evidence="1" key="1">
    <citation type="submission" date="2023-11" db="EMBL/GenBank/DDBJ databases">
        <authorList>
            <person name="Poullet M."/>
        </authorList>
    </citation>
    <scope>NUCLEOTIDE SEQUENCE</scope>
    <source>
        <strain evidence="1">E1834</strain>
    </source>
</reference>
<accession>A0ACB0ZMB3</accession>
<gene>
    <name evidence="1" type="ORF">MENTE1834_LOCUS27233</name>
</gene>
<organism evidence="1 2">
    <name type="scientific">Meloidogyne enterolobii</name>
    <name type="common">Root-knot nematode worm</name>
    <name type="synonym">Meloidogyne mayaguensis</name>
    <dbReference type="NCBI Taxonomy" id="390850"/>
    <lineage>
        <taxon>Eukaryota</taxon>
        <taxon>Metazoa</taxon>
        <taxon>Ecdysozoa</taxon>
        <taxon>Nematoda</taxon>
        <taxon>Chromadorea</taxon>
        <taxon>Rhabditida</taxon>
        <taxon>Tylenchina</taxon>
        <taxon>Tylenchomorpha</taxon>
        <taxon>Tylenchoidea</taxon>
        <taxon>Meloidogynidae</taxon>
        <taxon>Meloidogyninae</taxon>
        <taxon>Meloidogyne</taxon>
    </lineage>
</organism>
<proteinExistence type="predicted"/>
<keyword evidence="2" id="KW-1185">Reference proteome</keyword>
<sequence length="241" mass="28202">MDLKNYLNNKDNKIKNFSDNKKIEDFEVELEEEKNEKLKEEGNENLEEEKNEDLEEELEDEKIEDSENNEELNEANKDLLSANDKKLFKNLNNEDEKHDIIYINEENILKNGEKEDNKLVPINKGISKGNHKNFKSLSKFTPFHPRIFLEEKILIEAYEKFISGRGDPKKIIPALEIGVVIDEIKQRFEYIKKFKQNKIDTELDCENANSTGISFGSLEGKVFHCYLTPYSFALSVFSRKI</sequence>
<protein>
    <submittedName>
        <fullName evidence="1">Uncharacterized protein</fullName>
    </submittedName>
</protein>
<name>A0ACB0ZMB3_MELEN</name>
<evidence type="ECO:0000313" key="1">
    <source>
        <dbReference type="EMBL" id="CAK5080079.1"/>
    </source>
</evidence>
<dbReference type="Proteomes" id="UP001497535">
    <property type="component" value="Unassembled WGS sequence"/>
</dbReference>